<accession>A0ABY6L5A8</accession>
<dbReference type="Proteomes" id="UP001235939">
    <property type="component" value="Chromosome 13"/>
</dbReference>
<organism evidence="4 5">
    <name type="scientific">Cordylochernes scorpioides</name>
    <dbReference type="NCBI Taxonomy" id="51811"/>
    <lineage>
        <taxon>Eukaryota</taxon>
        <taxon>Metazoa</taxon>
        <taxon>Ecdysozoa</taxon>
        <taxon>Arthropoda</taxon>
        <taxon>Chelicerata</taxon>
        <taxon>Arachnida</taxon>
        <taxon>Pseudoscorpiones</taxon>
        <taxon>Cheliferoidea</taxon>
        <taxon>Chernetidae</taxon>
        <taxon>Cordylochernes</taxon>
    </lineage>
</organism>
<dbReference type="InterPro" id="IPR026983">
    <property type="entry name" value="DHC"/>
</dbReference>
<gene>
    <name evidence="4" type="ORF">LAZ67_13003303</name>
</gene>
<dbReference type="PANTHER" id="PTHR46532">
    <property type="entry name" value="MALE FERTILITY FACTOR KL5"/>
    <property type="match status" value="1"/>
</dbReference>
<dbReference type="PANTHER" id="PTHR46532:SF4">
    <property type="entry name" value="AAA+ ATPASE DOMAIN-CONTAINING PROTEIN"/>
    <property type="match status" value="1"/>
</dbReference>
<evidence type="ECO:0000259" key="3">
    <source>
        <dbReference type="Pfam" id="PF08385"/>
    </source>
</evidence>
<reference evidence="4 5" key="1">
    <citation type="submission" date="2022-01" db="EMBL/GenBank/DDBJ databases">
        <title>A chromosomal length assembly of Cordylochernes scorpioides.</title>
        <authorList>
            <person name="Zeh D."/>
            <person name="Zeh J."/>
        </authorList>
    </citation>
    <scope>NUCLEOTIDE SEQUENCE [LARGE SCALE GENOMIC DNA]</scope>
    <source>
        <strain evidence="4">IN4F17</strain>
        <tissue evidence="4">Whole Body</tissue>
    </source>
</reference>
<dbReference type="Pfam" id="PF08385">
    <property type="entry name" value="DHC_N1"/>
    <property type="match status" value="1"/>
</dbReference>
<dbReference type="EMBL" id="CP092875">
    <property type="protein sequence ID" value="UYV76304.1"/>
    <property type="molecule type" value="Genomic_DNA"/>
</dbReference>
<dbReference type="InterPro" id="IPR013594">
    <property type="entry name" value="Dynein_heavy_tail"/>
</dbReference>
<feature type="coiled-coil region" evidence="2">
    <location>
        <begin position="91"/>
        <end position="118"/>
    </location>
</feature>
<dbReference type="Gene3D" id="3.30.420.10">
    <property type="entry name" value="Ribonuclease H-like superfamily/Ribonuclease H"/>
    <property type="match status" value="1"/>
</dbReference>
<feature type="domain" description="Dynein heavy chain tail" evidence="3">
    <location>
        <begin position="91"/>
        <end position="207"/>
    </location>
</feature>
<proteinExistence type="inferred from homology"/>
<sequence length="337" mass="38721">MFSGSLVSTAPAVFTNIYKLLGDVYLPLCHRVDENAEPRLAEQLSYSLDCLVEALRVARSSLARDVVLKTCPLAAGLEDMEDVAARHPEVVKEVEECLRQWCEQVEQLLAECSHLRRESEDMGPRSELEYWKCRRAKFGHLIDQMKGSEIQALLKILKTTKCKALKQWNIVEKKLIQAWNESKDCVKYLETLDQYCQPLHSADPVRTPQDPELVEGLNLDDFQIFLDTDQLEETLRTSISASNVPLILFWDQHGVFLEDYTERGTMLNPESYSCLWKHGLKMKLKMSKRIGLLSKRVILIHNKAIARYQTTDQTLQDIDFEVIPHPTYSSVLLPCYC</sequence>
<name>A0ABY6L5A8_9ARAC</name>
<evidence type="ECO:0000256" key="2">
    <source>
        <dbReference type="SAM" id="Coils"/>
    </source>
</evidence>
<keyword evidence="5" id="KW-1185">Reference proteome</keyword>
<keyword evidence="2" id="KW-0175">Coiled coil</keyword>
<protein>
    <submittedName>
        <fullName evidence="4">DNAH5</fullName>
    </submittedName>
</protein>
<dbReference type="InterPro" id="IPR036397">
    <property type="entry name" value="RNaseH_sf"/>
</dbReference>
<evidence type="ECO:0000313" key="5">
    <source>
        <dbReference type="Proteomes" id="UP001235939"/>
    </source>
</evidence>
<evidence type="ECO:0000313" key="4">
    <source>
        <dbReference type="EMBL" id="UYV76304.1"/>
    </source>
</evidence>
<evidence type="ECO:0000256" key="1">
    <source>
        <dbReference type="ARBA" id="ARBA00008887"/>
    </source>
</evidence>
<comment type="similarity">
    <text evidence="1">Belongs to the dynein heavy chain family.</text>
</comment>